<dbReference type="Proteomes" id="UP000321222">
    <property type="component" value="Chromosome"/>
</dbReference>
<proteinExistence type="predicted"/>
<accession>A0A5B9FQL0</accession>
<keyword evidence="2" id="KW-1185">Reference proteome</keyword>
<dbReference type="RefSeq" id="WP_147583111.1">
    <property type="nucleotide sequence ID" value="NZ_CP042831.1"/>
</dbReference>
<dbReference type="EMBL" id="CP042831">
    <property type="protein sequence ID" value="QEE49603.1"/>
    <property type="molecule type" value="Genomic_DNA"/>
</dbReference>
<dbReference type="AlphaFoldDB" id="A0A5B9FQL0"/>
<evidence type="ECO:0000313" key="1">
    <source>
        <dbReference type="EMBL" id="QEE49603.1"/>
    </source>
</evidence>
<dbReference type="OrthoDB" id="9928867at2"/>
<gene>
    <name evidence="1" type="ORF">FUA48_08415</name>
</gene>
<name>A0A5B9FQL0_9FLAO</name>
<dbReference type="KEGG" id="fak:FUA48_08415"/>
<organism evidence="1 2">
    <name type="scientific">Flavobacterium alkalisoli</name>
    <dbReference type="NCBI Taxonomy" id="2602769"/>
    <lineage>
        <taxon>Bacteria</taxon>
        <taxon>Pseudomonadati</taxon>
        <taxon>Bacteroidota</taxon>
        <taxon>Flavobacteriia</taxon>
        <taxon>Flavobacteriales</taxon>
        <taxon>Flavobacteriaceae</taxon>
        <taxon>Flavobacterium</taxon>
    </lineage>
</organism>
<protein>
    <submittedName>
        <fullName evidence="1">Uncharacterized protein</fullName>
    </submittedName>
</protein>
<reference evidence="1 2" key="1">
    <citation type="submission" date="2019-08" db="EMBL/GenBank/DDBJ databases">
        <title>Flavobacterium alkalisoli sp. nov., isolated from rhizosphere soil of Suaeda salsa.</title>
        <authorList>
            <person name="Sun J.-Q."/>
            <person name="Xu L."/>
        </authorList>
    </citation>
    <scope>NUCLEOTIDE SEQUENCE [LARGE SCALE GENOMIC DNA]</scope>
    <source>
        <strain evidence="1 2">XS-5</strain>
    </source>
</reference>
<sequence>MSGQIGTGIDVIALTGDNNGGGATGGKFGIEDNTSEVNRAVDMGGNSLSLNNVSEFNIKGAGVTQFVPYTFDDIEEIGNMEVYTEVPFPGYEDKSMVELYEGYDYAPYNELGLDTKFYFLIDGQPTELIGEFFLFEDEYPVYFIPKINDEAFTAIGYDSVVSNLDVTIDVPKIPADSETQPENVLFVNNENKLRIGKVPTPQAPSWMDTLNTDANITGNVYSYMNNGVFFNIYGANPTSPVFFISNNSNPILAKFQIGVGQNGFLDAGISFYNTHTEVRRFLQYQLDNNEWMIQFDRTIPDAGFVRGGWGYVKQLTDDVSASVLGAKDYFIEIFSDAGYNLELNKDIMFKGKTFIIKVSGQANVTLSVTNNGTINGKTSMVLVPGTTLEVIHNSFEYRIISATCKITNSDVTDLFTIEQINALYPDALEGFEVYCPNTTPPVLYRKTGWINSWIGIEPRYNLIPV</sequence>
<evidence type="ECO:0000313" key="2">
    <source>
        <dbReference type="Proteomes" id="UP000321222"/>
    </source>
</evidence>